<dbReference type="Pfam" id="PF08100">
    <property type="entry name" value="Dimerisation"/>
    <property type="match status" value="1"/>
</dbReference>
<keyword evidence="7" id="KW-1185">Reference proteome</keyword>
<proteinExistence type="predicted"/>
<dbReference type="SUPFAM" id="SSF53335">
    <property type="entry name" value="S-adenosyl-L-methionine-dependent methyltransferases"/>
    <property type="match status" value="1"/>
</dbReference>
<keyword evidence="1 6" id="KW-0489">Methyltransferase</keyword>
<evidence type="ECO:0000256" key="3">
    <source>
        <dbReference type="ARBA" id="ARBA00022691"/>
    </source>
</evidence>
<keyword evidence="2" id="KW-0808">Transferase</keyword>
<dbReference type="Pfam" id="PF00891">
    <property type="entry name" value="Methyltransf_2"/>
    <property type="match status" value="1"/>
</dbReference>
<accession>A0ABN3TX36</accession>
<dbReference type="PANTHER" id="PTHR43712:SF2">
    <property type="entry name" value="O-METHYLTRANSFERASE CICE"/>
    <property type="match status" value="1"/>
</dbReference>
<dbReference type="PROSITE" id="PS51683">
    <property type="entry name" value="SAM_OMT_II"/>
    <property type="match status" value="1"/>
</dbReference>
<dbReference type="PIRSF" id="PIRSF005739">
    <property type="entry name" value="O-mtase"/>
    <property type="match status" value="1"/>
</dbReference>
<dbReference type="GO" id="GO:0008168">
    <property type="term" value="F:methyltransferase activity"/>
    <property type="evidence" value="ECO:0007669"/>
    <property type="project" value="UniProtKB-KW"/>
</dbReference>
<dbReference type="PROSITE" id="PS51257">
    <property type="entry name" value="PROKAR_LIPOPROTEIN"/>
    <property type="match status" value="1"/>
</dbReference>
<dbReference type="EMBL" id="BAAATZ010000003">
    <property type="protein sequence ID" value="GAA2719887.1"/>
    <property type="molecule type" value="Genomic_DNA"/>
</dbReference>
<organism evidence="6 7">
    <name type="scientific">Actinocorallia aurantiaca</name>
    <dbReference type="NCBI Taxonomy" id="46204"/>
    <lineage>
        <taxon>Bacteria</taxon>
        <taxon>Bacillati</taxon>
        <taxon>Actinomycetota</taxon>
        <taxon>Actinomycetes</taxon>
        <taxon>Streptosporangiales</taxon>
        <taxon>Thermomonosporaceae</taxon>
        <taxon>Actinocorallia</taxon>
    </lineage>
</organism>
<dbReference type="CDD" id="cd02440">
    <property type="entry name" value="AdoMet_MTases"/>
    <property type="match status" value="1"/>
</dbReference>
<dbReference type="InterPro" id="IPR036390">
    <property type="entry name" value="WH_DNA-bd_sf"/>
</dbReference>
<dbReference type="PANTHER" id="PTHR43712">
    <property type="entry name" value="PUTATIVE (AFU_ORTHOLOGUE AFUA_4G14580)-RELATED"/>
    <property type="match status" value="1"/>
</dbReference>
<keyword evidence="3" id="KW-0949">S-adenosyl-L-methionine</keyword>
<dbReference type="SUPFAM" id="SSF46785">
    <property type="entry name" value="Winged helix' DNA-binding domain"/>
    <property type="match status" value="1"/>
</dbReference>
<reference evidence="6 7" key="1">
    <citation type="journal article" date="2019" name="Int. J. Syst. Evol. Microbiol.">
        <title>The Global Catalogue of Microorganisms (GCM) 10K type strain sequencing project: providing services to taxonomists for standard genome sequencing and annotation.</title>
        <authorList>
            <consortium name="The Broad Institute Genomics Platform"/>
            <consortium name="The Broad Institute Genome Sequencing Center for Infectious Disease"/>
            <person name="Wu L."/>
            <person name="Ma J."/>
        </authorList>
    </citation>
    <scope>NUCLEOTIDE SEQUENCE [LARGE SCALE GENOMIC DNA]</scope>
    <source>
        <strain evidence="6 7">JCM 8201</strain>
    </source>
</reference>
<dbReference type="InterPro" id="IPR029063">
    <property type="entry name" value="SAM-dependent_MTases_sf"/>
</dbReference>
<dbReference type="RefSeq" id="WP_344448599.1">
    <property type="nucleotide sequence ID" value="NZ_BAAATZ010000003.1"/>
</dbReference>
<dbReference type="Gene3D" id="1.10.10.10">
    <property type="entry name" value="Winged helix-like DNA-binding domain superfamily/Winged helix DNA-binding domain"/>
    <property type="match status" value="1"/>
</dbReference>
<dbReference type="InterPro" id="IPR012967">
    <property type="entry name" value="COMT_dimerisation"/>
</dbReference>
<evidence type="ECO:0000313" key="6">
    <source>
        <dbReference type="EMBL" id="GAA2719887.1"/>
    </source>
</evidence>
<evidence type="ECO:0000259" key="5">
    <source>
        <dbReference type="Pfam" id="PF08100"/>
    </source>
</evidence>
<dbReference type="GO" id="GO:0032259">
    <property type="term" value="P:methylation"/>
    <property type="evidence" value="ECO:0007669"/>
    <property type="project" value="UniProtKB-KW"/>
</dbReference>
<name>A0ABN3TX36_9ACTN</name>
<dbReference type="InterPro" id="IPR016461">
    <property type="entry name" value="COMT-like"/>
</dbReference>
<gene>
    <name evidence="6" type="ORF">GCM10010439_06560</name>
</gene>
<evidence type="ECO:0000313" key="7">
    <source>
        <dbReference type="Proteomes" id="UP001501842"/>
    </source>
</evidence>
<evidence type="ECO:0000256" key="2">
    <source>
        <dbReference type="ARBA" id="ARBA00022679"/>
    </source>
</evidence>
<protein>
    <submittedName>
        <fullName evidence="6">Methyltransferase</fullName>
    </submittedName>
</protein>
<feature type="domain" description="O-methyltransferase C-terminal" evidence="4">
    <location>
        <begin position="121"/>
        <end position="296"/>
    </location>
</feature>
<evidence type="ECO:0000259" key="4">
    <source>
        <dbReference type="Pfam" id="PF00891"/>
    </source>
</evidence>
<comment type="caution">
    <text evidence="6">The sequence shown here is derived from an EMBL/GenBank/DDBJ whole genome shotgun (WGS) entry which is preliminary data.</text>
</comment>
<sequence>MKNAFELIDAMTGYQPAAVIAAACRLGVFDALGDAPREAAALAAELGLAPAPTGTLLASLTALGLLGPGNALTPLSERLRTGADLELLVRKESFFARVWTDLDPTIRTGEPRLAPWAERLEREPRVARDFLAALVTLARETGPDLTALPEFAPGRRVLDVGGGLGSYAVPLAAAGADVTLVDLPRVVDWARAELPRNVKTLAADVLNEPSCGVEPGSADTVLISHLLHDLTDEQCVRVLRGARAALAPEGRVVIVEIPGDSPGTMGPLFDLMMQVEAPGRARTPEALRGLLAIAGLSGIREAAYPRPVLVLVGETG</sequence>
<evidence type="ECO:0000256" key="1">
    <source>
        <dbReference type="ARBA" id="ARBA00022603"/>
    </source>
</evidence>
<feature type="domain" description="O-methyltransferase dimerisation" evidence="5">
    <location>
        <begin position="10"/>
        <end position="67"/>
    </location>
</feature>
<dbReference type="InterPro" id="IPR001077">
    <property type="entry name" value="COMT_C"/>
</dbReference>
<dbReference type="InterPro" id="IPR036388">
    <property type="entry name" value="WH-like_DNA-bd_sf"/>
</dbReference>
<dbReference type="Gene3D" id="3.40.50.150">
    <property type="entry name" value="Vaccinia Virus protein VP39"/>
    <property type="match status" value="1"/>
</dbReference>
<dbReference type="Proteomes" id="UP001501842">
    <property type="component" value="Unassembled WGS sequence"/>
</dbReference>